<organism evidence="2 3">
    <name type="scientific">Mesorhizobium japonicum (strain LMG 29417 / CECT 9101 / MAFF 303099)</name>
    <name type="common">Mesorhizobium loti (strain MAFF 303099)</name>
    <dbReference type="NCBI Taxonomy" id="266835"/>
    <lineage>
        <taxon>Bacteria</taxon>
        <taxon>Pseudomonadati</taxon>
        <taxon>Pseudomonadota</taxon>
        <taxon>Alphaproteobacteria</taxon>
        <taxon>Hyphomicrobiales</taxon>
        <taxon>Phyllobacteriaceae</taxon>
        <taxon>Mesorhizobium</taxon>
    </lineage>
</organism>
<name>Q98NJ7_RHILO</name>
<dbReference type="InterPro" id="IPR050336">
    <property type="entry name" value="Chromosome_partition/occlusion"/>
</dbReference>
<evidence type="ECO:0000259" key="1">
    <source>
        <dbReference type="SMART" id="SM00470"/>
    </source>
</evidence>
<protein>
    <submittedName>
        <fullName evidence="2">Mlr0109 protein</fullName>
    </submittedName>
</protein>
<reference evidence="2 3" key="1">
    <citation type="journal article" date="2000" name="DNA Res.">
        <title>Complete genome structure of the nitrogen-fixing symbiotic bacterium Mesorhizobium loti.</title>
        <authorList>
            <person name="Kaneko T."/>
            <person name="Nakamura Y."/>
            <person name="Sato S."/>
            <person name="Asamizu E."/>
            <person name="Kato T."/>
            <person name="Sasamoto S."/>
            <person name="Watanabe A."/>
            <person name="Idesawa K."/>
            <person name="Ishikawa A."/>
            <person name="Kawashima K."/>
            <person name="Kimura T."/>
            <person name="Kishida Y."/>
            <person name="Kiyokawa C."/>
            <person name="Kohara M."/>
            <person name="Matsumoto M."/>
            <person name="Matsuno A."/>
            <person name="Mochizuki Y."/>
            <person name="Nakayama S."/>
            <person name="Nakazaki N."/>
            <person name="Shimpo S."/>
            <person name="Sugimoto M."/>
            <person name="Takeuchi C."/>
            <person name="Yamada M."/>
            <person name="Tabata S."/>
        </authorList>
    </citation>
    <scope>NUCLEOTIDE SEQUENCE [LARGE SCALE GENOMIC DNA]</scope>
    <source>
        <strain evidence="3">LMG 29417 / CECT 9101 / MAFF 303099</strain>
    </source>
</reference>
<feature type="domain" description="ParB-like N-terminal" evidence="1">
    <location>
        <begin position="38"/>
        <end position="114"/>
    </location>
</feature>
<dbReference type="Gene3D" id="3.90.1530.30">
    <property type="match status" value="1"/>
</dbReference>
<dbReference type="Proteomes" id="UP000000552">
    <property type="component" value="Chromosome"/>
</dbReference>
<dbReference type="InterPro" id="IPR036086">
    <property type="entry name" value="ParB/Sulfiredoxin_sf"/>
</dbReference>
<dbReference type="KEGG" id="mlo:mlr0109"/>
<dbReference type="GO" id="GO:0007059">
    <property type="term" value="P:chromosome segregation"/>
    <property type="evidence" value="ECO:0007669"/>
    <property type="project" value="TreeGrafter"/>
</dbReference>
<dbReference type="Pfam" id="PF02195">
    <property type="entry name" value="ParB_N"/>
    <property type="match status" value="1"/>
</dbReference>
<dbReference type="SMART" id="SM00470">
    <property type="entry name" value="ParB"/>
    <property type="match status" value="1"/>
</dbReference>
<dbReference type="SUPFAM" id="SSF110849">
    <property type="entry name" value="ParB/Sulfiredoxin"/>
    <property type="match status" value="1"/>
</dbReference>
<dbReference type="PANTHER" id="PTHR33375:SF1">
    <property type="entry name" value="CHROMOSOME-PARTITIONING PROTEIN PARB-RELATED"/>
    <property type="match status" value="1"/>
</dbReference>
<sequence length="115" mass="12808">METIGPAIAWPPLAAQGKATISGEAVCSAWGASMLRVQKVKVDEIYVPTARKKTLHPETVRHLAEDILENGMKTPIQVRHDGKRHILVEGLHRLEAARWLGETEIDAYLVQAKRH</sequence>
<proteinExistence type="predicted"/>
<evidence type="ECO:0000313" key="3">
    <source>
        <dbReference type="Proteomes" id="UP000000552"/>
    </source>
</evidence>
<dbReference type="eggNOG" id="COG1475">
    <property type="taxonomic scope" value="Bacteria"/>
</dbReference>
<dbReference type="GO" id="GO:0005694">
    <property type="term" value="C:chromosome"/>
    <property type="evidence" value="ECO:0007669"/>
    <property type="project" value="TreeGrafter"/>
</dbReference>
<dbReference type="InterPro" id="IPR003115">
    <property type="entry name" value="ParB_N"/>
</dbReference>
<dbReference type="AlphaFoldDB" id="Q98NJ7"/>
<dbReference type="PANTHER" id="PTHR33375">
    <property type="entry name" value="CHROMOSOME-PARTITIONING PROTEIN PARB-RELATED"/>
    <property type="match status" value="1"/>
</dbReference>
<accession>Q98NJ7</accession>
<gene>
    <name evidence="2" type="ordered locus">mlr0109</name>
</gene>
<evidence type="ECO:0000313" key="2">
    <source>
        <dbReference type="EMBL" id="BAB47764.1"/>
    </source>
</evidence>
<dbReference type="EMBL" id="BA000012">
    <property type="protein sequence ID" value="BAB47764.1"/>
    <property type="molecule type" value="Genomic_DNA"/>
</dbReference>
<dbReference type="HOGENOM" id="CLU_169677_0_0_5"/>